<proteinExistence type="predicted"/>
<accession>A0A3P3QRC5</accession>
<dbReference type="RefSeq" id="WP_046521012.1">
    <property type="nucleotide sequence ID" value="NZ_LAVS01000089.1"/>
</dbReference>
<name>A0A3P3QRC5_9GAMM</name>
<reference evidence="1 2" key="1">
    <citation type="submission" date="2018-11" db="EMBL/GenBank/DDBJ databases">
        <title>Draft genome analysis of Rheinheimera mesophila isolated from an industrial waste site.</title>
        <authorList>
            <person name="Yu Q."/>
            <person name="Qi Y."/>
            <person name="Zhang H."/>
            <person name="Lu Y."/>
            <person name="Pu J."/>
        </authorList>
    </citation>
    <scope>NUCLEOTIDE SEQUENCE [LARGE SCALE GENOMIC DNA]</scope>
    <source>
        <strain evidence="1 2">IITR13</strain>
    </source>
</reference>
<evidence type="ECO:0000313" key="1">
    <source>
        <dbReference type="EMBL" id="RRJ23747.1"/>
    </source>
</evidence>
<organism evidence="1 2">
    <name type="scientific">Rheinheimera mesophila</name>
    <dbReference type="NCBI Taxonomy" id="1547515"/>
    <lineage>
        <taxon>Bacteria</taxon>
        <taxon>Pseudomonadati</taxon>
        <taxon>Pseudomonadota</taxon>
        <taxon>Gammaproteobacteria</taxon>
        <taxon>Chromatiales</taxon>
        <taxon>Chromatiaceae</taxon>
        <taxon>Rheinheimera</taxon>
    </lineage>
</organism>
<keyword evidence="2" id="KW-1185">Reference proteome</keyword>
<dbReference type="Proteomes" id="UP000276260">
    <property type="component" value="Unassembled WGS sequence"/>
</dbReference>
<dbReference type="OrthoDB" id="8479870at2"/>
<dbReference type="AlphaFoldDB" id="A0A3P3QRC5"/>
<evidence type="ECO:0000313" key="2">
    <source>
        <dbReference type="Proteomes" id="UP000276260"/>
    </source>
</evidence>
<gene>
    <name evidence="1" type="ORF">EIK76_06730</name>
</gene>
<dbReference type="EMBL" id="RRCF01000001">
    <property type="protein sequence ID" value="RRJ23747.1"/>
    <property type="molecule type" value="Genomic_DNA"/>
</dbReference>
<comment type="caution">
    <text evidence="1">The sequence shown here is derived from an EMBL/GenBank/DDBJ whole genome shotgun (WGS) entry which is preliminary data.</text>
</comment>
<sequence>MQQELKNVPQDMLKLGIAALAHANWHANFHSFENDKWSELSVLQAAHAAEILIKARIAEEHPLLIFEQIPRSTQIDSDALDFKALVQKAKTIQYSDLPERLWATTGIKLPNLELFKKFGMLRNSIQHFAIPHDFECSTTDFIYGVIDPFINQCWGLYAIDYHEDTEPYEYIVSTLLANEVEFLVSPECATNLKDLSLDWPESKSYTRLMKNRFELALVSEENS</sequence>
<protein>
    <submittedName>
        <fullName evidence="1">Uncharacterized protein</fullName>
    </submittedName>
</protein>